<dbReference type="Proteomes" id="UP000321129">
    <property type="component" value="Unassembled WGS sequence"/>
</dbReference>
<dbReference type="EMBL" id="VOPY01000001">
    <property type="protein sequence ID" value="TXC73890.1"/>
    <property type="molecule type" value="Genomic_DNA"/>
</dbReference>
<protein>
    <recommendedName>
        <fullName evidence="4 7">Signal peptidase I</fullName>
        <ecNumber evidence="3 7">3.4.21.89</ecNumber>
    </recommendedName>
</protein>
<evidence type="ECO:0000259" key="8">
    <source>
        <dbReference type="Pfam" id="PF10502"/>
    </source>
</evidence>
<keyword evidence="7" id="KW-0645">Protease</keyword>
<dbReference type="InterPro" id="IPR019757">
    <property type="entry name" value="Pept_S26A_signal_pept_1_Lys-AS"/>
</dbReference>
<dbReference type="InterPro" id="IPR000223">
    <property type="entry name" value="Pept_S26A_signal_pept_1"/>
</dbReference>
<reference evidence="9 10" key="1">
    <citation type="submission" date="2019-08" db="EMBL/GenBank/DDBJ databases">
        <title>Sphingorhabdus soil sp. nov., isolated from arctic soil.</title>
        <authorList>
            <person name="Liu Y."/>
        </authorList>
    </citation>
    <scope>NUCLEOTIDE SEQUENCE [LARGE SCALE GENOMIC DNA]</scope>
    <source>
        <strain evidence="9 10">D-2Q-5-6</strain>
    </source>
</reference>
<feature type="domain" description="Peptidase S26" evidence="8">
    <location>
        <begin position="18"/>
        <end position="245"/>
    </location>
</feature>
<dbReference type="CDD" id="cd06530">
    <property type="entry name" value="S26_SPase_I"/>
    <property type="match status" value="1"/>
</dbReference>
<dbReference type="PROSITE" id="PS00760">
    <property type="entry name" value="SPASE_I_2"/>
    <property type="match status" value="1"/>
</dbReference>
<dbReference type="GO" id="GO:0004252">
    <property type="term" value="F:serine-type endopeptidase activity"/>
    <property type="evidence" value="ECO:0007669"/>
    <property type="project" value="InterPro"/>
</dbReference>
<comment type="catalytic activity">
    <reaction evidence="1 7">
        <text>Cleavage of hydrophobic, N-terminal signal or leader sequences from secreted and periplasmic proteins.</text>
        <dbReference type="EC" id="3.4.21.89"/>
    </reaction>
</comment>
<dbReference type="InterPro" id="IPR019533">
    <property type="entry name" value="Peptidase_S26"/>
</dbReference>
<dbReference type="PANTHER" id="PTHR43390">
    <property type="entry name" value="SIGNAL PEPTIDASE I"/>
    <property type="match status" value="1"/>
</dbReference>
<evidence type="ECO:0000256" key="6">
    <source>
        <dbReference type="PIRSR" id="PIRSR600223-1"/>
    </source>
</evidence>
<feature type="active site" evidence="6">
    <location>
        <position position="46"/>
    </location>
</feature>
<accession>A0A5C6UMY7</accession>
<evidence type="ECO:0000256" key="1">
    <source>
        <dbReference type="ARBA" id="ARBA00000677"/>
    </source>
</evidence>
<evidence type="ECO:0000256" key="3">
    <source>
        <dbReference type="ARBA" id="ARBA00013208"/>
    </source>
</evidence>
<dbReference type="InterPro" id="IPR036286">
    <property type="entry name" value="LexA/Signal_pep-like_sf"/>
</dbReference>
<evidence type="ECO:0000256" key="4">
    <source>
        <dbReference type="ARBA" id="ARBA00019232"/>
    </source>
</evidence>
<feature type="active site" evidence="6">
    <location>
        <position position="107"/>
    </location>
</feature>
<proteinExistence type="inferred from homology"/>
<evidence type="ECO:0000256" key="5">
    <source>
        <dbReference type="ARBA" id="ARBA00022801"/>
    </source>
</evidence>
<feature type="transmembrane region" description="Helical" evidence="7">
    <location>
        <begin position="21"/>
        <end position="42"/>
    </location>
</feature>
<evidence type="ECO:0000256" key="2">
    <source>
        <dbReference type="ARBA" id="ARBA00009370"/>
    </source>
</evidence>
<dbReference type="Gene3D" id="2.10.109.10">
    <property type="entry name" value="Umud Fragment, subunit A"/>
    <property type="match status" value="1"/>
</dbReference>
<dbReference type="OrthoDB" id="9815782at2"/>
<keyword evidence="7" id="KW-0472">Membrane</keyword>
<dbReference type="AlphaFoldDB" id="A0A5C6UMY7"/>
<keyword evidence="10" id="KW-1185">Reference proteome</keyword>
<dbReference type="GO" id="GO:0006465">
    <property type="term" value="P:signal peptide processing"/>
    <property type="evidence" value="ECO:0007669"/>
    <property type="project" value="InterPro"/>
</dbReference>
<dbReference type="SUPFAM" id="SSF51306">
    <property type="entry name" value="LexA/Signal peptidase"/>
    <property type="match status" value="1"/>
</dbReference>
<dbReference type="NCBIfam" id="TIGR02227">
    <property type="entry name" value="sigpep_I_bact"/>
    <property type="match status" value="1"/>
</dbReference>
<comment type="caution">
    <text evidence="9">The sequence shown here is derived from an EMBL/GenBank/DDBJ whole genome shotgun (WGS) entry which is preliminary data.</text>
</comment>
<dbReference type="PRINTS" id="PR00727">
    <property type="entry name" value="LEADERPTASE"/>
</dbReference>
<keyword evidence="7" id="KW-0812">Transmembrane</keyword>
<dbReference type="PANTHER" id="PTHR43390:SF1">
    <property type="entry name" value="CHLOROPLAST PROCESSING PEPTIDASE"/>
    <property type="match status" value="1"/>
</dbReference>
<comment type="similarity">
    <text evidence="2 7">Belongs to the peptidase S26 family.</text>
</comment>
<dbReference type="RefSeq" id="WP_147121727.1">
    <property type="nucleotide sequence ID" value="NZ_VOPY01000001.1"/>
</dbReference>
<name>A0A5C6UMY7_9SPHN</name>
<organism evidence="9 10">
    <name type="scientific">Flavisphingopyxis soli</name>
    <dbReference type="NCBI Taxonomy" id="2601267"/>
    <lineage>
        <taxon>Bacteria</taxon>
        <taxon>Pseudomonadati</taxon>
        <taxon>Pseudomonadota</taxon>
        <taxon>Alphaproteobacteria</taxon>
        <taxon>Sphingomonadales</taxon>
        <taxon>Sphingopyxidaceae</taxon>
        <taxon>Flavisphingopyxis</taxon>
    </lineage>
</organism>
<gene>
    <name evidence="9" type="primary">lepB</name>
    <name evidence="9" type="ORF">FSZ31_03970</name>
</gene>
<dbReference type="GO" id="GO:0016020">
    <property type="term" value="C:membrane"/>
    <property type="evidence" value="ECO:0007669"/>
    <property type="project" value="UniProtKB-SubCell"/>
</dbReference>
<keyword evidence="7" id="KW-1133">Transmembrane helix</keyword>
<dbReference type="EC" id="3.4.21.89" evidence="3 7"/>
<keyword evidence="5 7" id="KW-0378">Hydrolase</keyword>
<dbReference type="Pfam" id="PF10502">
    <property type="entry name" value="Peptidase_S26"/>
    <property type="match status" value="1"/>
</dbReference>
<dbReference type="GO" id="GO:0009003">
    <property type="term" value="F:signal peptidase activity"/>
    <property type="evidence" value="ECO:0007669"/>
    <property type="project" value="UniProtKB-EC"/>
</dbReference>
<evidence type="ECO:0000313" key="9">
    <source>
        <dbReference type="EMBL" id="TXC73890.1"/>
    </source>
</evidence>
<sequence length="285" mass="31253">MTDSTQTDTDGKTNWWRELRSILVIILIVLGIHSFIAKPFYIPSGSMMPNLLVGDRLLVTKYPYGFSYASASFHLLPPFKGRIFGHLPERGDIVVVERRSDRADLIKRVVGLPGDTIEVRDSALIINGVPVKREQQPNLSLAIDANDPCLESTYPGARVTHGDGSVSCDLPIIRETLPNGVSYNTIDLERDSYADNFGPVTVPADHVFLMGDNRDRSADSRFPGPLGLDGPVPFENISGRAEFVTFSLDGSSQTFNPVSWFSAMREGRAGLSLRAKHAKLAPPGK</sequence>
<evidence type="ECO:0000256" key="7">
    <source>
        <dbReference type="RuleBase" id="RU362042"/>
    </source>
</evidence>
<evidence type="ECO:0000313" key="10">
    <source>
        <dbReference type="Proteomes" id="UP000321129"/>
    </source>
</evidence>
<comment type="subcellular location">
    <subcellularLocation>
        <location evidence="7">Membrane</location>
        <topology evidence="7">Single-pass type II membrane protein</topology>
    </subcellularLocation>
</comment>